<evidence type="ECO:0000313" key="4">
    <source>
        <dbReference type="Proteomes" id="UP001162098"/>
    </source>
</evidence>
<keyword evidence="2" id="KW-1133">Transmembrane helix</keyword>
<dbReference type="KEGG" id="vg:80543611"/>
<dbReference type="EMBL" id="MW018138">
    <property type="protein sequence ID" value="QPB44415.1"/>
    <property type="molecule type" value="Genomic_DNA"/>
</dbReference>
<keyword evidence="2" id="KW-0812">Transmembrane</keyword>
<evidence type="ECO:0000256" key="1">
    <source>
        <dbReference type="SAM" id="MobiDB-lite"/>
    </source>
</evidence>
<accession>A0A7S7YF87</accession>
<feature type="region of interest" description="Disordered" evidence="1">
    <location>
        <begin position="32"/>
        <end position="64"/>
    </location>
</feature>
<dbReference type="Proteomes" id="UP001162098">
    <property type="component" value="Segment"/>
</dbReference>
<feature type="transmembrane region" description="Helical" evidence="2">
    <location>
        <begin position="6"/>
        <end position="24"/>
    </location>
</feature>
<proteinExistence type="predicted"/>
<reference evidence="3 4" key="1">
    <citation type="submission" date="2020-09" db="EMBL/GenBank/DDBJ databases">
        <authorList>
            <person name="Zhang R."/>
            <person name="Garcia K."/>
            <person name="Ogata H."/>
        </authorList>
    </citation>
    <scope>NUCLEOTIDE SEQUENCE [LARGE SCALE GENOMIC DNA]</scope>
    <source>
        <strain evidence="4">stheno</strain>
    </source>
</reference>
<keyword evidence="2" id="KW-0472">Membrane</keyword>
<protein>
    <submittedName>
        <fullName evidence="3">Uncharacterized protein</fullName>
    </submittedName>
</protein>
<keyword evidence="4" id="KW-1185">Reference proteome</keyword>
<sequence>MEYSNVALSVIAAVAVFICIFLVLNNNNNNNNKKSDGAMLGGSRRRSDRRYNARPPSYHQATPVYQTGSYADGSLTQALAGTGVRPDGWRKVGLLMPATPGKLPLQLFERFVDRHRNEYMVELDDEVAVPLDTRRYKDLTDDDEVVVPSRENDGPFKVQIYESDALRYHPYLY</sequence>
<organism evidence="3 4">
    <name type="scientific">Medusavirus stheno T3</name>
    <dbReference type="NCBI Taxonomy" id="3069717"/>
    <lineage>
        <taxon>Viruses</taxon>
        <taxon>Varidnaviria</taxon>
        <taxon>Bamfordvirae</taxon>
        <taxon>Nucleocytoviricota</taxon>
        <taxon>Megaviricetes</taxon>
        <taxon>Mamonoviridae</taxon>
        <taxon>Medusavirus</taxon>
        <taxon>Medusavirus sthenus</taxon>
    </lineage>
</organism>
<evidence type="ECO:0000256" key="2">
    <source>
        <dbReference type="SAM" id="Phobius"/>
    </source>
</evidence>
<evidence type="ECO:0000313" key="3">
    <source>
        <dbReference type="EMBL" id="QPB44415.1"/>
    </source>
</evidence>
<name>A0A7S7YF87_9VIRU</name>